<dbReference type="Proteomes" id="UP001470230">
    <property type="component" value="Unassembled WGS sequence"/>
</dbReference>
<reference evidence="1 2" key="1">
    <citation type="submission" date="2024-04" db="EMBL/GenBank/DDBJ databases">
        <title>Tritrichomonas musculus Genome.</title>
        <authorList>
            <person name="Alves-Ferreira E."/>
            <person name="Grigg M."/>
            <person name="Lorenzi H."/>
            <person name="Galac M."/>
        </authorList>
    </citation>
    <scope>NUCLEOTIDE SEQUENCE [LARGE SCALE GENOMIC DNA]</scope>
    <source>
        <strain evidence="1 2">EAF2021</strain>
    </source>
</reference>
<sequence>MLSSPLQSSSLSPSSSPTATASIAIPTLSATLSTPSSSSGIPSSILPKQKPRRNYIQRKKCLNSSVNQIMNVLNFIQILQKDSVSPIEKQKVAYAHAQKIEAACWSPHSKLTPESYEKLISAKTAELCRVILKKSIPQMDSNKIQQLKQQLVSKNPMISLTINAAQLDNSNNNTNSNSKANKVKSITNQSSNLVLESSQNNDHQSDCITRTGPLIINTSHNINLTIFDSPSSNISNVGSLPTLLLNNPCSPEINNNRISNTQSKEVTPSFSSYLIPIEKPEQPSIINNNLNEFEILDQKFSIDDPSQDFSIDTLSITQSNPSNDIFNPWPQKDQDIFRPYI</sequence>
<proteinExistence type="predicted"/>
<comment type="caution">
    <text evidence="1">The sequence shown here is derived from an EMBL/GenBank/DDBJ whole genome shotgun (WGS) entry which is preliminary data.</text>
</comment>
<keyword evidence="2" id="KW-1185">Reference proteome</keyword>
<gene>
    <name evidence="1" type="ORF">M9Y10_014994</name>
</gene>
<evidence type="ECO:0000313" key="1">
    <source>
        <dbReference type="EMBL" id="KAK8897060.1"/>
    </source>
</evidence>
<dbReference type="EMBL" id="JAPFFF010000002">
    <property type="protein sequence ID" value="KAK8897060.1"/>
    <property type="molecule type" value="Genomic_DNA"/>
</dbReference>
<evidence type="ECO:0000313" key="2">
    <source>
        <dbReference type="Proteomes" id="UP001470230"/>
    </source>
</evidence>
<accession>A0ABR2L115</accession>
<organism evidence="1 2">
    <name type="scientific">Tritrichomonas musculus</name>
    <dbReference type="NCBI Taxonomy" id="1915356"/>
    <lineage>
        <taxon>Eukaryota</taxon>
        <taxon>Metamonada</taxon>
        <taxon>Parabasalia</taxon>
        <taxon>Tritrichomonadida</taxon>
        <taxon>Tritrichomonadidae</taxon>
        <taxon>Tritrichomonas</taxon>
    </lineage>
</organism>
<name>A0ABR2L115_9EUKA</name>
<protein>
    <submittedName>
        <fullName evidence="1">Uncharacterized protein</fullName>
    </submittedName>
</protein>